<sequence length="356" mass="40789">MRETDPQCEAIIKVDSSEAVALVELLHYMYGGELSSTMEGGVVTLVDMMLLSDKFGVVSCTDHCIRLLKGLPMTQESATIYLEIASHVLVKGDIQPLVDAAKKFLATQYKNVMKCEDDLCNLTLPVIEAIISGEGLRVPSEDQVYDMVVKWAQEQFPDLEERRIILGSCITRLVHFSCLSPGKLKDILARDDLDRDFANDVVREALFFKAYSSKEILDRRSTNRGYTRCIYYFDLSLDQCKRLKRGESIFSGRFYLGKQSFCLQAMHRSVESSFGLYLQVRDCLLKEITVNCTFSTMKKPEMDFMNKWTTTYKFTTLTGWGYPNLFKMPWVSFVAKDNPYFINEMLHLRAEVIIIE</sequence>
<dbReference type="InterPro" id="IPR045890">
    <property type="entry name" value="POB1-like"/>
</dbReference>
<dbReference type="SMART" id="SM00875">
    <property type="entry name" value="BACK"/>
    <property type="match status" value="1"/>
</dbReference>
<dbReference type="FunFam" id="1.25.40.420:FF:000008">
    <property type="entry name" value="BTB/POZ domain-containing protein POB1"/>
    <property type="match status" value="1"/>
</dbReference>
<evidence type="ECO:0000313" key="5">
    <source>
        <dbReference type="EMBL" id="KAK1271435.1"/>
    </source>
</evidence>
<organism evidence="5 6">
    <name type="scientific">Acorus gramineus</name>
    <name type="common">Dwarf sweet flag</name>
    <dbReference type="NCBI Taxonomy" id="55184"/>
    <lineage>
        <taxon>Eukaryota</taxon>
        <taxon>Viridiplantae</taxon>
        <taxon>Streptophyta</taxon>
        <taxon>Embryophyta</taxon>
        <taxon>Tracheophyta</taxon>
        <taxon>Spermatophyta</taxon>
        <taxon>Magnoliopsida</taxon>
        <taxon>Liliopsida</taxon>
        <taxon>Acoraceae</taxon>
        <taxon>Acorus</taxon>
    </lineage>
</organism>
<reference evidence="5" key="2">
    <citation type="submission" date="2023-06" db="EMBL/GenBank/DDBJ databases">
        <authorList>
            <person name="Ma L."/>
            <person name="Liu K.-W."/>
            <person name="Li Z."/>
            <person name="Hsiao Y.-Y."/>
            <person name="Qi Y."/>
            <person name="Fu T."/>
            <person name="Tang G."/>
            <person name="Zhang D."/>
            <person name="Sun W.-H."/>
            <person name="Liu D.-K."/>
            <person name="Li Y."/>
            <person name="Chen G.-Z."/>
            <person name="Liu X.-D."/>
            <person name="Liao X.-Y."/>
            <person name="Jiang Y.-T."/>
            <person name="Yu X."/>
            <person name="Hao Y."/>
            <person name="Huang J."/>
            <person name="Zhao X.-W."/>
            <person name="Ke S."/>
            <person name="Chen Y.-Y."/>
            <person name="Wu W.-L."/>
            <person name="Hsu J.-L."/>
            <person name="Lin Y.-F."/>
            <person name="Huang M.-D."/>
            <person name="Li C.-Y."/>
            <person name="Huang L."/>
            <person name="Wang Z.-W."/>
            <person name="Zhao X."/>
            <person name="Zhong W.-Y."/>
            <person name="Peng D.-H."/>
            <person name="Ahmad S."/>
            <person name="Lan S."/>
            <person name="Zhang J.-S."/>
            <person name="Tsai W.-C."/>
            <person name="Van De Peer Y."/>
            <person name="Liu Z.-J."/>
        </authorList>
    </citation>
    <scope>NUCLEOTIDE SEQUENCE</scope>
    <source>
        <strain evidence="5">SCP</strain>
        <tissue evidence="5">Leaves</tissue>
    </source>
</reference>
<dbReference type="PANTHER" id="PTHR46336">
    <property type="entry name" value="OS02G0260700 PROTEIN"/>
    <property type="match status" value="1"/>
</dbReference>
<evidence type="ECO:0000313" key="6">
    <source>
        <dbReference type="Proteomes" id="UP001179952"/>
    </source>
</evidence>
<dbReference type="AlphaFoldDB" id="A0AAV9B4W5"/>
<proteinExistence type="predicted"/>
<dbReference type="GO" id="GO:0010114">
    <property type="term" value="P:response to red light"/>
    <property type="evidence" value="ECO:0007669"/>
    <property type="project" value="TreeGrafter"/>
</dbReference>
<dbReference type="Pfam" id="PF07707">
    <property type="entry name" value="BACK"/>
    <property type="match status" value="1"/>
</dbReference>
<reference evidence="5" key="1">
    <citation type="journal article" date="2023" name="Nat. Commun.">
        <title>Diploid and tetraploid genomes of Acorus and the evolution of monocots.</title>
        <authorList>
            <person name="Ma L."/>
            <person name="Liu K.W."/>
            <person name="Li Z."/>
            <person name="Hsiao Y.Y."/>
            <person name="Qi Y."/>
            <person name="Fu T."/>
            <person name="Tang G.D."/>
            <person name="Zhang D."/>
            <person name="Sun W.H."/>
            <person name="Liu D.K."/>
            <person name="Li Y."/>
            <person name="Chen G.Z."/>
            <person name="Liu X.D."/>
            <person name="Liao X.Y."/>
            <person name="Jiang Y.T."/>
            <person name="Yu X."/>
            <person name="Hao Y."/>
            <person name="Huang J."/>
            <person name="Zhao X.W."/>
            <person name="Ke S."/>
            <person name="Chen Y.Y."/>
            <person name="Wu W.L."/>
            <person name="Hsu J.L."/>
            <person name="Lin Y.F."/>
            <person name="Huang M.D."/>
            <person name="Li C.Y."/>
            <person name="Huang L."/>
            <person name="Wang Z.W."/>
            <person name="Zhao X."/>
            <person name="Zhong W.Y."/>
            <person name="Peng D.H."/>
            <person name="Ahmad S."/>
            <person name="Lan S."/>
            <person name="Zhang J.S."/>
            <person name="Tsai W.C."/>
            <person name="Van de Peer Y."/>
            <person name="Liu Z.J."/>
        </authorList>
    </citation>
    <scope>NUCLEOTIDE SEQUENCE</scope>
    <source>
        <strain evidence="5">SCP</strain>
    </source>
</reference>
<evidence type="ECO:0000256" key="2">
    <source>
        <dbReference type="ARBA" id="ARBA00004906"/>
    </source>
</evidence>
<keyword evidence="6" id="KW-1185">Reference proteome</keyword>
<comment type="caution">
    <text evidence="5">The sequence shown here is derived from an EMBL/GenBank/DDBJ whole genome shotgun (WGS) entry which is preliminary data.</text>
</comment>
<comment type="function">
    <text evidence="1">May act as a substrate-specific adapter of an E3 ubiquitin-protein ligase complex (CUL3-RBX1-BTB) which mediates the ubiquitination and subsequent proteasomal degradation of target proteins.</text>
</comment>
<accession>A0AAV9B4W5</accession>
<feature type="domain" description="BACK" evidence="4">
    <location>
        <begin position="85"/>
        <end position="189"/>
    </location>
</feature>
<dbReference type="Proteomes" id="UP001179952">
    <property type="component" value="Unassembled WGS sequence"/>
</dbReference>
<gene>
    <name evidence="5" type="ORF">QJS04_geneDACA005978</name>
</gene>
<dbReference type="InterPro" id="IPR008974">
    <property type="entry name" value="TRAF-like"/>
</dbReference>
<dbReference type="Gene3D" id="3.30.710.10">
    <property type="entry name" value="Potassium Channel Kv1.1, Chain A"/>
    <property type="match status" value="1"/>
</dbReference>
<evidence type="ECO:0000259" key="4">
    <source>
        <dbReference type="SMART" id="SM00875"/>
    </source>
</evidence>
<dbReference type="EMBL" id="JAUJYN010000005">
    <property type="protein sequence ID" value="KAK1271435.1"/>
    <property type="molecule type" value="Genomic_DNA"/>
</dbReference>
<dbReference type="CDD" id="cd00121">
    <property type="entry name" value="MATH"/>
    <property type="match status" value="1"/>
</dbReference>
<dbReference type="InterPro" id="IPR002083">
    <property type="entry name" value="MATH/TRAF_dom"/>
</dbReference>
<name>A0AAV9B4W5_ACOGR</name>
<dbReference type="GO" id="GO:0005634">
    <property type="term" value="C:nucleus"/>
    <property type="evidence" value="ECO:0007669"/>
    <property type="project" value="TreeGrafter"/>
</dbReference>
<evidence type="ECO:0000256" key="1">
    <source>
        <dbReference type="ARBA" id="ARBA00002668"/>
    </source>
</evidence>
<dbReference type="PANTHER" id="PTHR46336:SF3">
    <property type="entry name" value="BTB_POZ DOMAIN-CONTAINING PROTEIN POB1"/>
    <property type="match status" value="1"/>
</dbReference>
<dbReference type="InterPro" id="IPR011333">
    <property type="entry name" value="SKP1/BTB/POZ_sf"/>
</dbReference>
<comment type="pathway">
    <text evidence="2">Protein modification; protein ubiquitination.</text>
</comment>
<dbReference type="Gene3D" id="1.25.40.420">
    <property type="match status" value="1"/>
</dbReference>
<dbReference type="Gene3D" id="2.60.210.10">
    <property type="entry name" value="Apoptosis, Tumor Necrosis Factor Receptor Associated Protein 2, Chain A"/>
    <property type="match status" value="1"/>
</dbReference>
<evidence type="ECO:0000256" key="3">
    <source>
        <dbReference type="ARBA" id="ARBA00022786"/>
    </source>
</evidence>
<keyword evidence="3" id="KW-0833">Ubl conjugation pathway</keyword>
<dbReference type="SUPFAM" id="SSF49599">
    <property type="entry name" value="TRAF domain-like"/>
    <property type="match status" value="1"/>
</dbReference>
<protein>
    <submittedName>
        <fullName evidence="5">BTB/POZ domain-containing protein POB1</fullName>
    </submittedName>
</protein>
<dbReference type="InterPro" id="IPR011705">
    <property type="entry name" value="BACK"/>
</dbReference>